<evidence type="ECO:0000256" key="7">
    <source>
        <dbReference type="ARBA" id="ARBA00023163"/>
    </source>
</evidence>
<evidence type="ECO:0000256" key="5">
    <source>
        <dbReference type="ARBA" id="ARBA00023015"/>
    </source>
</evidence>
<protein>
    <recommendedName>
        <fullName evidence="8">HTH gntR-type domain-containing protein</fullName>
    </recommendedName>
</protein>
<dbReference type="CDD" id="cd07377">
    <property type="entry name" value="WHTH_GntR"/>
    <property type="match status" value="1"/>
</dbReference>
<feature type="domain" description="HTH gntR-type" evidence="8">
    <location>
        <begin position="12"/>
        <end position="80"/>
    </location>
</feature>
<dbReference type="InterPro" id="IPR051446">
    <property type="entry name" value="HTH_trans_reg/aminotransferase"/>
</dbReference>
<accession>A0A168QBD0</accession>
<dbReference type="RefSeq" id="WP_068647177.1">
    <property type="nucleotide sequence ID" value="NZ_CP043611.1"/>
</dbReference>
<dbReference type="Gene3D" id="1.10.10.10">
    <property type="entry name" value="Winged helix-like DNA-binding domain superfamily/Winged helix DNA-binding domain"/>
    <property type="match status" value="1"/>
</dbReference>
<keyword evidence="3" id="KW-0032">Aminotransferase</keyword>
<reference evidence="9 10" key="1">
    <citation type="submission" date="2016-03" db="EMBL/GenBank/DDBJ databases">
        <title>Draft genome sequence of Paenibacillus antarcticus CECT 5836.</title>
        <authorList>
            <person name="Shin S.-K."/>
            <person name="Yi H."/>
        </authorList>
    </citation>
    <scope>NUCLEOTIDE SEQUENCE [LARGE SCALE GENOMIC DNA]</scope>
    <source>
        <strain evidence="9 10">CECT 5836</strain>
    </source>
</reference>
<sequence length="479" mass="54014">MFDIMLPQDGQGPLYMQLYRYIRALIQNNEITDGTKLPSIRSLRQQSSLSKTTIESAYHLLLEEGYVLSKPRSGLYVVNPHSIQAIDLRDRNSTTLVHCPPIANTPAPSSTSSIIDFDLLAVDGHSFPLSTWRSVLTDALSLSDCTIHQYGDPKGEYDLRVQLTHYLKNSRGVSCSPDQIVIGSGISYSVHILTQLLSLPMNVTFEQDGIAQVGDLFTQHGWNIVPVPLHDHQLSIAQLEDQNIQAVYVTPSQRPTGHPLPYNTRVELLQFAYHHHAYIIEDDYDGEFRYTGRTIPSLQGLDHKGVVIYMGTFSKAFTPALRMNYMVLPLPLLEKLQTMEHILSSPSRIDQLAMSLFIERGHWYRHIRRIRHVYRKKHASLTQLLAIHFLDDVHVQGDHAGLHIELTVNTAYSATQLIELAISEGVRVYGSQYAGLDSSNSLPRIYMGFGGINVCDMERGIQRLKKAWTHVFTTDIGSN</sequence>
<evidence type="ECO:0000256" key="3">
    <source>
        <dbReference type="ARBA" id="ARBA00022576"/>
    </source>
</evidence>
<evidence type="ECO:0000313" key="9">
    <source>
        <dbReference type="EMBL" id="OAB47594.1"/>
    </source>
</evidence>
<dbReference type="InterPro" id="IPR036390">
    <property type="entry name" value="WH_DNA-bd_sf"/>
</dbReference>
<dbReference type="AlphaFoldDB" id="A0A168QBD0"/>
<dbReference type="OrthoDB" id="9808770at2"/>
<dbReference type="Pfam" id="PF00392">
    <property type="entry name" value="GntR"/>
    <property type="match status" value="1"/>
</dbReference>
<dbReference type="PROSITE" id="PS50949">
    <property type="entry name" value="HTH_GNTR"/>
    <property type="match status" value="1"/>
</dbReference>
<evidence type="ECO:0000256" key="1">
    <source>
        <dbReference type="ARBA" id="ARBA00001933"/>
    </source>
</evidence>
<dbReference type="SMART" id="SM00345">
    <property type="entry name" value="HTH_GNTR"/>
    <property type="match status" value="1"/>
</dbReference>
<dbReference type="GO" id="GO:0008483">
    <property type="term" value="F:transaminase activity"/>
    <property type="evidence" value="ECO:0007669"/>
    <property type="project" value="UniProtKB-KW"/>
</dbReference>
<dbReference type="InterPro" id="IPR036388">
    <property type="entry name" value="WH-like_DNA-bd_sf"/>
</dbReference>
<keyword evidence="7" id="KW-0804">Transcription</keyword>
<dbReference type="GO" id="GO:0003677">
    <property type="term" value="F:DNA binding"/>
    <property type="evidence" value="ECO:0007669"/>
    <property type="project" value="UniProtKB-KW"/>
</dbReference>
<dbReference type="InterPro" id="IPR015421">
    <property type="entry name" value="PyrdxlP-dep_Trfase_major"/>
</dbReference>
<gene>
    <name evidence="9" type="ORF">PBAT_05075</name>
</gene>
<evidence type="ECO:0000256" key="6">
    <source>
        <dbReference type="ARBA" id="ARBA00023125"/>
    </source>
</evidence>
<dbReference type="SUPFAM" id="SSF46785">
    <property type="entry name" value="Winged helix' DNA-binding domain"/>
    <property type="match status" value="1"/>
</dbReference>
<comment type="caution">
    <text evidence="9">The sequence shown here is derived from an EMBL/GenBank/DDBJ whole genome shotgun (WGS) entry which is preliminary data.</text>
</comment>
<evidence type="ECO:0000259" key="8">
    <source>
        <dbReference type="PROSITE" id="PS50949"/>
    </source>
</evidence>
<dbReference type="Gene3D" id="3.40.640.10">
    <property type="entry name" value="Type I PLP-dependent aspartate aminotransferase-like (Major domain)"/>
    <property type="match status" value="1"/>
</dbReference>
<organism evidence="9 10">
    <name type="scientific">Paenibacillus antarcticus</name>
    <dbReference type="NCBI Taxonomy" id="253703"/>
    <lineage>
        <taxon>Bacteria</taxon>
        <taxon>Bacillati</taxon>
        <taxon>Bacillota</taxon>
        <taxon>Bacilli</taxon>
        <taxon>Bacillales</taxon>
        <taxon>Paenibacillaceae</taxon>
        <taxon>Paenibacillus</taxon>
    </lineage>
</organism>
<dbReference type="SUPFAM" id="SSF53383">
    <property type="entry name" value="PLP-dependent transferases"/>
    <property type="match status" value="1"/>
</dbReference>
<dbReference type="Pfam" id="PF00155">
    <property type="entry name" value="Aminotran_1_2"/>
    <property type="match status" value="1"/>
</dbReference>
<comment type="similarity">
    <text evidence="2">In the C-terminal section; belongs to the class-I pyridoxal-phosphate-dependent aminotransferase family.</text>
</comment>
<dbReference type="GO" id="GO:0030170">
    <property type="term" value="F:pyridoxal phosphate binding"/>
    <property type="evidence" value="ECO:0007669"/>
    <property type="project" value="InterPro"/>
</dbReference>
<dbReference type="InterPro" id="IPR004839">
    <property type="entry name" value="Aminotransferase_I/II_large"/>
</dbReference>
<proteinExistence type="inferred from homology"/>
<dbReference type="PANTHER" id="PTHR46577:SF1">
    <property type="entry name" value="HTH-TYPE TRANSCRIPTIONAL REGULATORY PROTEIN GABR"/>
    <property type="match status" value="1"/>
</dbReference>
<keyword evidence="10" id="KW-1185">Reference proteome</keyword>
<keyword evidence="6" id="KW-0238">DNA-binding</keyword>
<evidence type="ECO:0000313" key="10">
    <source>
        <dbReference type="Proteomes" id="UP000077355"/>
    </source>
</evidence>
<evidence type="ECO:0000256" key="2">
    <source>
        <dbReference type="ARBA" id="ARBA00005384"/>
    </source>
</evidence>
<dbReference type="PANTHER" id="PTHR46577">
    <property type="entry name" value="HTH-TYPE TRANSCRIPTIONAL REGULATORY PROTEIN GABR"/>
    <property type="match status" value="1"/>
</dbReference>
<dbReference type="Proteomes" id="UP000077355">
    <property type="component" value="Unassembled WGS sequence"/>
</dbReference>
<dbReference type="InterPro" id="IPR015424">
    <property type="entry name" value="PyrdxlP-dep_Trfase"/>
</dbReference>
<keyword evidence="4" id="KW-0663">Pyridoxal phosphate</keyword>
<keyword evidence="5" id="KW-0805">Transcription regulation</keyword>
<dbReference type="GO" id="GO:0003700">
    <property type="term" value="F:DNA-binding transcription factor activity"/>
    <property type="evidence" value="ECO:0007669"/>
    <property type="project" value="InterPro"/>
</dbReference>
<dbReference type="EMBL" id="LVJI01000006">
    <property type="protein sequence ID" value="OAB47594.1"/>
    <property type="molecule type" value="Genomic_DNA"/>
</dbReference>
<comment type="cofactor">
    <cofactor evidence="1">
        <name>pyridoxal 5'-phosphate</name>
        <dbReference type="ChEBI" id="CHEBI:597326"/>
    </cofactor>
</comment>
<keyword evidence="3" id="KW-0808">Transferase</keyword>
<dbReference type="CDD" id="cd00609">
    <property type="entry name" value="AAT_like"/>
    <property type="match status" value="1"/>
</dbReference>
<dbReference type="InterPro" id="IPR000524">
    <property type="entry name" value="Tscrpt_reg_HTH_GntR"/>
</dbReference>
<name>A0A168QBD0_9BACL</name>
<evidence type="ECO:0000256" key="4">
    <source>
        <dbReference type="ARBA" id="ARBA00022898"/>
    </source>
</evidence>